<keyword evidence="2" id="KW-0479">Metal-binding</keyword>
<reference evidence="6" key="2">
    <citation type="submission" date="2025-08" db="UniProtKB">
        <authorList>
            <consortium name="RefSeq"/>
        </authorList>
    </citation>
    <scope>IDENTIFICATION</scope>
    <source>
        <tissue evidence="6">Leaf</tissue>
    </source>
</reference>
<evidence type="ECO:0000313" key="6">
    <source>
        <dbReference type="RefSeq" id="XP_019084801.1"/>
    </source>
</evidence>
<name>A0ABM1QDG3_CAMSA</name>
<dbReference type="SUPFAM" id="SSF56784">
    <property type="entry name" value="HAD-like"/>
    <property type="match status" value="1"/>
</dbReference>
<dbReference type="GeneID" id="104711266"/>
<dbReference type="PANTHER" id="PTHR24092">
    <property type="entry name" value="PROBABLE PHOSPHOLIPID-TRANSPORTING ATPASE"/>
    <property type="match status" value="1"/>
</dbReference>
<reference evidence="5" key="1">
    <citation type="journal article" date="2014" name="Nat. Commun.">
        <title>The emerging biofuel crop Camelina sativa retains a highly undifferentiated hexaploid genome structure.</title>
        <authorList>
            <person name="Kagale S."/>
            <person name="Koh C."/>
            <person name="Nixon J."/>
            <person name="Bollina V."/>
            <person name="Clarke W.E."/>
            <person name="Tuteja R."/>
            <person name="Spillane C."/>
            <person name="Robinson S.J."/>
            <person name="Links M.G."/>
            <person name="Clarke C."/>
            <person name="Higgins E.E."/>
            <person name="Huebert T."/>
            <person name="Sharpe A.G."/>
            <person name="Parkin I.A."/>
        </authorList>
    </citation>
    <scope>NUCLEOTIDE SEQUENCE [LARGE SCALE GENOMIC DNA]</scope>
    <source>
        <strain evidence="5">cv. DH55</strain>
    </source>
</reference>
<keyword evidence="3" id="KW-0460">Magnesium</keyword>
<dbReference type="Gene3D" id="3.40.50.1000">
    <property type="entry name" value="HAD superfamily/HAD-like"/>
    <property type="match status" value="1"/>
</dbReference>
<dbReference type="Proteomes" id="UP000694864">
    <property type="component" value="Chromosome 9"/>
</dbReference>
<proteinExistence type="predicted"/>
<evidence type="ECO:0000259" key="4">
    <source>
        <dbReference type="Pfam" id="PF16212"/>
    </source>
</evidence>
<sequence>MAMQVTRLVKSGNGKTTLAIADDANDVGMLQETDIGVGISGVEGMQAVMSSDIAIAQFRYLERLLLVHGQYWCYRRISTMICYFFYKNITFGFTLFLY</sequence>
<dbReference type="InterPro" id="IPR023214">
    <property type="entry name" value="HAD_sf"/>
</dbReference>
<comment type="subcellular location">
    <subcellularLocation>
        <location evidence="1">Membrane</location>
        <topology evidence="1">Multi-pass membrane protein</topology>
    </subcellularLocation>
</comment>
<evidence type="ECO:0000256" key="3">
    <source>
        <dbReference type="ARBA" id="ARBA00022842"/>
    </source>
</evidence>
<protein>
    <submittedName>
        <fullName evidence="6">Phospholipid-transporting ATPase 9</fullName>
    </submittedName>
</protein>
<gene>
    <name evidence="6" type="primary">LOC104711266</name>
</gene>
<evidence type="ECO:0000313" key="5">
    <source>
        <dbReference type="Proteomes" id="UP000694864"/>
    </source>
</evidence>
<dbReference type="RefSeq" id="XP_019084801.1">
    <property type="nucleotide sequence ID" value="XM_019229256.1"/>
</dbReference>
<dbReference type="InterPro" id="IPR036412">
    <property type="entry name" value="HAD-like_sf"/>
</dbReference>
<organism evidence="5 6">
    <name type="scientific">Camelina sativa</name>
    <name type="common">False flax</name>
    <name type="synonym">Myagrum sativum</name>
    <dbReference type="NCBI Taxonomy" id="90675"/>
    <lineage>
        <taxon>Eukaryota</taxon>
        <taxon>Viridiplantae</taxon>
        <taxon>Streptophyta</taxon>
        <taxon>Embryophyta</taxon>
        <taxon>Tracheophyta</taxon>
        <taxon>Spermatophyta</taxon>
        <taxon>Magnoliopsida</taxon>
        <taxon>eudicotyledons</taxon>
        <taxon>Gunneridae</taxon>
        <taxon>Pentapetalae</taxon>
        <taxon>rosids</taxon>
        <taxon>malvids</taxon>
        <taxon>Brassicales</taxon>
        <taxon>Brassicaceae</taxon>
        <taxon>Camelineae</taxon>
        <taxon>Camelina</taxon>
    </lineage>
</organism>
<evidence type="ECO:0000256" key="1">
    <source>
        <dbReference type="ARBA" id="ARBA00004141"/>
    </source>
</evidence>
<accession>A0ABM1QDG3</accession>
<dbReference type="PANTHER" id="PTHR24092:SF175">
    <property type="entry name" value="PHOSPHOLIPID-TRANSPORTING ATPASE"/>
    <property type="match status" value="1"/>
</dbReference>
<feature type="domain" description="P-type ATPase C-terminal" evidence="4">
    <location>
        <begin position="48"/>
        <end position="98"/>
    </location>
</feature>
<evidence type="ECO:0000256" key="2">
    <source>
        <dbReference type="ARBA" id="ARBA00022723"/>
    </source>
</evidence>
<dbReference type="Pfam" id="PF16212">
    <property type="entry name" value="PhoLip_ATPase_C"/>
    <property type="match status" value="1"/>
</dbReference>
<dbReference type="InterPro" id="IPR032630">
    <property type="entry name" value="P_typ_ATPase_c"/>
</dbReference>
<keyword evidence="5" id="KW-1185">Reference proteome</keyword>